<keyword evidence="2" id="KW-1185">Reference proteome</keyword>
<dbReference type="InterPro" id="IPR029045">
    <property type="entry name" value="ClpP/crotonase-like_dom_sf"/>
</dbReference>
<dbReference type="GO" id="GO:0003824">
    <property type="term" value="F:catalytic activity"/>
    <property type="evidence" value="ECO:0007669"/>
    <property type="project" value="UniProtKB-ARBA"/>
</dbReference>
<dbReference type="PANTHER" id="PTHR43459">
    <property type="entry name" value="ENOYL-COA HYDRATASE"/>
    <property type="match status" value="1"/>
</dbReference>
<dbReference type="InterPro" id="IPR001753">
    <property type="entry name" value="Enoyl-CoA_hydra/iso"/>
</dbReference>
<evidence type="ECO:0000313" key="1">
    <source>
        <dbReference type="EMBL" id="SNT36058.1"/>
    </source>
</evidence>
<evidence type="ECO:0000313" key="2">
    <source>
        <dbReference type="Proteomes" id="UP000198327"/>
    </source>
</evidence>
<dbReference type="Gene3D" id="3.90.226.10">
    <property type="entry name" value="2-enoyl-CoA Hydratase, Chain A, domain 1"/>
    <property type="match status" value="1"/>
</dbReference>
<accession>A0A239M1S8</accession>
<dbReference type="Pfam" id="PF00378">
    <property type="entry name" value="ECH_1"/>
    <property type="match status" value="1"/>
</dbReference>
<reference evidence="2" key="1">
    <citation type="submission" date="2017-06" db="EMBL/GenBank/DDBJ databases">
        <authorList>
            <person name="Varghese N."/>
            <person name="Submissions S."/>
        </authorList>
    </citation>
    <scope>NUCLEOTIDE SEQUENCE [LARGE SCALE GENOMIC DNA]</scope>
    <source>
        <strain evidence="2">JCM 23211</strain>
    </source>
</reference>
<gene>
    <name evidence="1" type="ORF">SAMN05421642_11561</name>
</gene>
<organism evidence="1 2">
    <name type="scientific">Rhodococcoides kyotonense</name>
    <dbReference type="NCBI Taxonomy" id="398843"/>
    <lineage>
        <taxon>Bacteria</taxon>
        <taxon>Bacillati</taxon>
        <taxon>Actinomycetota</taxon>
        <taxon>Actinomycetes</taxon>
        <taxon>Mycobacteriales</taxon>
        <taxon>Nocardiaceae</taxon>
        <taxon>Rhodococcoides</taxon>
    </lineage>
</organism>
<dbReference type="AlphaFoldDB" id="A0A239M1S8"/>
<dbReference type="PANTHER" id="PTHR43459:SF3">
    <property type="entry name" value="ENOYL-COA HYDRATASE ECHA15 (ENOYL HYDRASE) (UNSATURATED ACYL-COA HYDRATASE) (CROTONASE)-RELATED"/>
    <property type="match status" value="1"/>
</dbReference>
<name>A0A239M1S8_9NOCA</name>
<dbReference type="Proteomes" id="UP000198327">
    <property type="component" value="Unassembled WGS sequence"/>
</dbReference>
<protein>
    <submittedName>
        <fullName evidence="1">Enoyl-CoA hydratase/carnithine racemase</fullName>
    </submittedName>
</protein>
<proteinExistence type="predicted"/>
<dbReference type="CDD" id="cd06558">
    <property type="entry name" value="crotonase-like"/>
    <property type="match status" value="1"/>
</dbReference>
<dbReference type="SUPFAM" id="SSF52096">
    <property type="entry name" value="ClpP/crotonase"/>
    <property type="match status" value="1"/>
</dbReference>
<dbReference type="EMBL" id="FZOW01000015">
    <property type="protein sequence ID" value="SNT36058.1"/>
    <property type="molecule type" value="Genomic_DNA"/>
</dbReference>
<sequence>MSTPDTSEAQVFGGILSKRKARSMTEMQQWQSVAVSHRDGVTQLRFHTKGGPMVWSAQAHRDLTDAFRWVGTHRATKVVLMTGTGDTFCSEIDVHGFADMSWDDVWWEGRRMLTGLDDIDVPVVSVVNGPATIHSEIAVMGDIVLAADHAVFADRAHFAVRNTVPGDGVNLIWGELLGPTRAKYFLLTGEAIDAAEAKRLGVVNEVLPVDRVQDRAWELSQQLAERSLPVLRYTKAAITIGFRRGLAENISHGLGVQGSGHWSRGGVRAEKYSSES</sequence>